<dbReference type="InterPro" id="IPR000172">
    <property type="entry name" value="GMC_OxRdtase_N"/>
</dbReference>
<name>A0A1I3PPS3_9RHOB</name>
<dbReference type="STRING" id="588602.SAMN04487991_1749"/>
<dbReference type="RefSeq" id="WP_090060023.1">
    <property type="nucleotide sequence ID" value="NZ_FORH01000002.1"/>
</dbReference>
<comment type="cofactor">
    <cofactor evidence="1">
        <name>FAD</name>
        <dbReference type="ChEBI" id="CHEBI:57692"/>
    </cofactor>
</comment>
<protein>
    <submittedName>
        <fullName evidence="8">Choline dehydrogenase</fullName>
    </submittedName>
</protein>
<keyword evidence="4" id="KW-0274">FAD</keyword>
<sequence>MTQTRYDAIVIGSGPTGSFAVKELTEKGLKVLLLEAGREVGPEAFDPARKKPPQSDINIWERARATLKGQPVQARAAFFSEKLAHLFVNDRKNPYSSDKDAPFLWIRGKQSGGRIHTFGRVLLRWTDDDFKLKSRTGQGADWPISYDDLKSFYAEIETFMKLYGQEDNVPTLPDGVYAHEAHLNPAETIFKADVEAKWPDRRITTWRYIAPEPERTPSPIRAAQATGNLTVRYNSIVRKIVTDAGAGRATGVEVLDAKTGAVETVAASSVVLCASAIETVRLMLMSAQAGHPEGLGNSSGALGRYFMDQLPCLAVGAYEKSQGWSVDQAAPEDPFYPPSGGMFLPRAFTPEGEASTLFDYQMSVGRMPVPDDTPARFSAFGFGQMMPDVQNRITLAPHKKDAWGLPVPHLRCKLSEADKATLRDQVDTLVDLAEHTGIDLEFIGSPLGLREMGRGAYPDVDPFSRFMFRTWFKRTMIMGAAIHETGGARMGEDRATSVVDPLNRLWDAPNVVVADASSFCTSGVAGTTLTSMALCVRACRALAEDLGAGRL</sequence>
<dbReference type="InterPro" id="IPR036188">
    <property type="entry name" value="FAD/NAD-bd_sf"/>
</dbReference>
<dbReference type="Gene3D" id="3.50.50.60">
    <property type="entry name" value="FAD/NAD(P)-binding domain"/>
    <property type="match status" value="2"/>
</dbReference>
<keyword evidence="5" id="KW-0560">Oxidoreductase</keyword>
<accession>A0A1I3PPS3</accession>
<dbReference type="OrthoDB" id="9798604at2"/>
<dbReference type="SUPFAM" id="SSF54373">
    <property type="entry name" value="FAD-linked reductases, C-terminal domain"/>
    <property type="match status" value="1"/>
</dbReference>
<proteinExistence type="inferred from homology"/>
<dbReference type="Proteomes" id="UP000199630">
    <property type="component" value="Unassembled WGS sequence"/>
</dbReference>
<dbReference type="AlphaFoldDB" id="A0A1I3PPS3"/>
<dbReference type="Pfam" id="PF00732">
    <property type="entry name" value="GMC_oxred_N"/>
    <property type="match status" value="1"/>
</dbReference>
<feature type="domain" description="Glucose-methanol-choline oxidoreductase C-terminal" evidence="7">
    <location>
        <begin position="387"/>
        <end position="534"/>
    </location>
</feature>
<evidence type="ECO:0000259" key="6">
    <source>
        <dbReference type="Pfam" id="PF00732"/>
    </source>
</evidence>
<evidence type="ECO:0000313" key="9">
    <source>
        <dbReference type="Proteomes" id="UP000199630"/>
    </source>
</evidence>
<comment type="similarity">
    <text evidence="2">Belongs to the GMC oxidoreductase family.</text>
</comment>
<dbReference type="GO" id="GO:0016614">
    <property type="term" value="F:oxidoreductase activity, acting on CH-OH group of donors"/>
    <property type="evidence" value="ECO:0007669"/>
    <property type="project" value="InterPro"/>
</dbReference>
<evidence type="ECO:0000259" key="7">
    <source>
        <dbReference type="Pfam" id="PF05199"/>
    </source>
</evidence>
<keyword evidence="3" id="KW-0285">Flavoprotein</keyword>
<dbReference type="SUPFAM" id="SSF51905">
    <property type="entry name" value="FAD/NAD(P)-binding domain"/>
    <property type="match status" value="1"/>
</dbReference>
<evidence type="ECO:0000256" key="2">
    <source>
        <dbReference type="ARBA" id="ARBA00010790"/>
    </source>
</evidence>
<evidence type="ECO:0000256" key="1">
    <source>
        <dbReference type="ARBA" id="ARBA00001974"/>
    </source>
</evidence>
<reference evidence="9" key="1">
    <citation type="submission" date="2016-10" db="EMBL/GenBank/DDBJ databases">
        <authorList>
            <person name="Varghese N."/>
            <person name="Submissions S."/>
        </authorList>
    </citation>
    <scope>NUCLEOTIDE SEQUENCE [LARGE SCALE GENOMIC DNA]</scope>
    <source>
        <strain evidence="9">DSM 26471</strain>
    </source>
</reference>
<dbReference type="PANTHER" id="PTHR42784">
    <property type="entry name" value="PYRANOSE 2-OXIDASE"/>
    <property type="match status" value="1"/>
</dbReference>
<keyword evidence="9" id="KW-1185">Reference proteome</keyword>
<dbReference type="Pfam" id="PF05199">
    <property type="entry name" value="GMC_oxred_C"/>
    <property type="match status" value="1"/>
</dbReference>
<evidence type="ECO:0000313" key="8">
    <source>
        <dbReference type="EMBL" id="SFJ23307.1"/>
    </source>
</evidence>
<gene>
    <name evidence="8" type="ORF">SAMN04487991_1749</name>
</gene>
<evidence type="ECO:0000256" key="4">
    <source>
        <dbReference type="ARBA" id="ARBA00022827"/>
    </source>
</evidence>
<dbReference type="EMBL" id="FORH01000002">
    <property type="protein sequence ID" value="SFJ23307.1"/>
    <property type="molecule type" value="Genomic_DNA"/>
</dbReference>
<evidence type="ECO:0000256" key="3">
    <source>
        <dbReference type="ARBA" id="ARBA00022630"/>
    </source>
</evidence>
<dbReference type="InterPro" id="IPR051473">
    <property type="entry name" value="P2Ox-like"/>
</dbReference>
<organism evidence="8 9">
    <name type="scientific">Celeribacter neptunius</name>
    <dbReference type="NCBI Taxonomy" id="588602"/>
    <lineage>
        <taxon>Bacteria</taxon>
        <taxon>Pseudomonadati</taxon>
        <taxon>Pseudomonadota</taxon>
        <taxon>Alphaproteobacteria</taxon>
        <taxon>Rhodobacterales</taxon>
        <taxon>Roseobacteraceae</taxon>
        <taxon>Celeribacter</taxon>
    </lineage>
</organism>
<evidence type="ECO:0000256" key="5">
    <source>
        <dbReference type="ARBA" id="ARBA00023002"/>
    </source>
</evidence>
<dbReference type="InterPro" id="IPR007867">
    <property type="entry name" value="GMC_OxRtase_C"/>
</dbReference>
<feature type="domain" description="Glucose-methanol-choline oxidoreductase N-terminal" evidence="6">
    <location>
        <begin position="221"/>
        <end position="293"/>
    </location>
</feature>
<dbReference type="PANTHER" id="PTHR42784:SF1">
    <property type="entry name" value="PYRANOSE 2-OXIDASE"/>
    <property type="match status" value="1"/>
</dbReference>
<dbReference type="GO" id="GO:0050660">
    <property type="term" value="F:flavin adenine dinucleotide binding"/>
    <property type="evidence" value="ECO:0007669"/>
    <property type="project" value="InterPro"/>
</dbReference>
<dbReference type="Pfam" id="PF13450">
    <property type="entry name" value="NAD_binding_8"/>
    <property type="match status" value="1"/>
</dbReference>